<keyword evidence="7" id="KW-0325">Glycoprotein</keyword>
<dbReference type="PANTHER" id="PTHR11709">
    <property type="entry name" value="MULTI-COPPER OXIDASE"/>
    <property type="match status" value="1"/>
</dbReference>
<dbReference type="SUPFAM" id="SSF49503">
    <property type="entry name" value="Cupredoxins"/>
    <property type="match status" value="2"/>
</dbReference>
<keyword evidence="3" id="KW-0677">Repeat</keyword>
<evidence type="ECO:0000256" key="3">
    <source>
        <dbReference type="ARBA" id="ARBA00022737"/>
    </source>
</evidence>
<feature type="domain" description="Plastocyanin-like" evidence="11">
    <location>
        <begin position="31"/>
        <end position="148"/>
    </location>
</feature>
<evidence type="ECO:0000256" key="6">
    <source>
        <dbReference type="ARBA" id="ARBA00023157"/>
    </source>
</evidence>
<keyword evidence="13" id="KW-1185">Reference proteome</keyword>
<feature type="signal peptide" evidence="9">
    <location>
        <begin position="1"/>
        <end position="17"/>
    </location>
</feature>
<evidence type="ECO:0000256" key="8">
    <source>
        <dbReference type="ARBA" id="ARBA00023185"/>
    </source>
</evidence>
<comment type="similarity">
    <text evidence="1">Belongs to the multicopper oxidase family.</text>
</comment>
<dbReference type="CDD" id="cd13856">
    <property type="entry name" value="CuRO_1_Tv-LCC_like"/>
    <property type="match status" value="1"/>
</dbReference>
<keyword evidence="9" id="KW-0732">Signal</keyword>
<reference evidence="12" key="1">
    <citation type="submission" date="2023-03" db="EMBL/GenBank/DDBJ databases">
        <title>Massive genome expansion in bonnet fungi (Mycena s.s.) driven by repeated elements and novel gene families across ecological guilds.</title>
        <authorList>
            <consortium name="Lawrence Berkeley National Laboratory"/>
            <person name="Harder C.B."/>
            <person name="Miyauchi S."/>
            <person name="Viragh M."/>
            <person name="Kuo A."/>
            <person name="Thoen E."/>
            <person name="Andreopoulos B."/>
            <person name="Lu D."/>
            <person name="Skrede I."/>
            <person name="Drula E."/>
            <person name="Henrissat B."/>
            <person name="Morin E."/>
            <person name="Kohler A."/>
            <person name="Barry K."/>
            <person name="LaButti K."/>
            <person name="Morin E."/>
            <person name="Salamov A."/>
            <person name="Lipzen A."/>
            <person name="Mereny Z."/>
            <person name="Hegedus B."/>
            <person name="Baldrian P."/>
            <person name="Stursova M."/>
            <person name="Weitz H."/>
            <person name="Taylor A."/>
            <person name="Grigoriev I.V."/>
            <person name="Nagy L.G."/>
            <person name="Martin F."/>
            <person name="Kauserud H."/>
        </authorList>
    </citation>
    <scope>NUCLEOTIDE SEQUENCE</scope>
    <source>
        <strain evidence="12">CBHHK173m</strain>
    </source>
</reference>
<dbReference type="EMBL" id="JARJCN010000017">
    <property type="protein sequence ID" value="KAJ7092910.1"/>
    <property type="molecule type" value="Genomic_DNA"/>
</dbReference>
<keyword evidence="6" id="KW-1015">Disulfide bond</keyword>
<proteinExistence type="inferred from homology"/>
<keyword evidence="2" id="KW-0479">Metal-binding</keyword>
<evidence type="ECO:0000256" key="9">
    <source>
        <dbReference type="SAM" id="SignalP"/>
    </source>
</evidence>
<keyword evidence="8" id="KW-0439">Lignin degradation</keyword>
<organism evidence="12 13">
    <name type="scientific">Mycena belliarum</name>
    <dbReference type="NCBI Taxonomy" id="1033014"/>
    <lineage>
        <taxon>Eukaryota</taxon>
        <taxon>Fungi</taxon>
        <taxon>Dikarya</taxon>
        <taxon>Basidiomycota</taxon>
        <taxon>Agaricomycotina</taxon>
        <taxon>Agaricomycetes</taxon>
        <taxon>Agaricomycetidae</taxon>
        <taxon>Agaricales</taxon>
        <taxon>Marasmiineae</taxon>
        <taxon>Mycenaceae</taxon>
        <taxon>Mycena</taxon>
    </lineage>
</organism>
<evidence type="ECO:0000259" key="11">
    <source>
        <dbReference type="Pfam" id="PF07732"/>
    </source>
</evidence>
<dbReference type="PANTHER" id="PTHR11709:SF511">
    <property type="entry name" value="LACCASE"/>
    <property type="match status" value="1"/>
</dbReference>
<dbReference type="InterPro" id="IPR045087">
    <property type="entry name" value="Cu-oxidase_fam"/>
</dbReference>
<evidence type="ECO:0000256" key="4">
    <source>
        <dbReference type="ARBA" id="ARBA00023002"/>
    </source>
</evidence>
<dbReference type="PROSITE" id="PS00079">
    <property type="entry name" value="MULTICOPPER_OXIDASE1"/>
    <property type="match status" value="1"/>
</dbReference>
<keyword evidence="4" id="KW-0560">Oxidoreductase</keyword>
<dbReference type="InterPro" id="IPR008972">
    <property type="entry name" value="Cupredoxin"/>
</dbReference>
<dbReference type="InterPro" id="IPR033138">
    <property type="entry name" value="Cu_oxidase_CS"/>
</dbReference>
<dbReference type="Proteomes" id="UP001222325">
    <property type="component" value="Unassembled WGS sequence"/>
</dbReference>
<evidence type="ECO:0000259" key="10">
    <source>
        <dbReference type="Pfam" id="PF00394"/>
    </source>
</evidence>
<dbReference type="InterPro" id="IPR001117">
    <property type="entry name" value="Cu-oxidase_2nd"/>
</dbReference>
<evidence type="ECO:0000256" key="5">
    <source>
        <dbReference type="ARBA" id="ARBA00023008"/>
    </source>
</evidence>
<feature type="chain" id="PRO_5041948609" evidence="9">
    <location>
        <begin position="18"/>
        <end position="255"/>
    </location>
</feature>
<accession>A0AAD6UCC2</accession>
<evidence type="ECO:0000256" key="7">
    <source>
        <dbReference type="ARBA" id="ARBA00023180"/>
    </source>
</evidence>
<feature type="domain" description="Plastocyanin-like" evidence="10">
    <location>
        <begin position="165"/>
        <end position="250"/>
    </location>
</feature>
<evidence type="ECO:0000313" key="13">
    <source>
        <dbReference type="Proteomes" id="UP001222325"/>
    </source>
</evidence>
<dbReference type="FunFam" id="2.60.40.420:FF:000125">
    <property type="entry name" value="Laccase 2"/>
    <property type="match status" value="1"/>
</dbReference>
<protein>
    <submittedName>
        <fullName evidence="12">Cupredoxin</fullName>
    </submittedName>
</protein>
<evidence type="ECO:0000313" key="12">
    <source>
        <dbReference type="EMBL" id="KAJ7092910.1"/>
    </source>
</evidence>
<dbReference type="GO" id="GO:0016491">
    <property type="term" value="F:oxidoreductase activity"/>
    <property type="evidence" value="ECO:0007669"/>
    <property type="project" value="UniProtKB-KW"/>
</dbReference>
<gene>
    <name evidence="12" type="ORF">B0H15DRAFT_1020949</name>
</gene>
<dbReference type="Pfam" id="PF07732">
    <property type="entry name" value="Cu-oxidase_3"/>
    <property type="match status" value="1"/>
</dbReference>
<dbReference type="FunFam" id="2.60.40.420:FF:000045">
    <property type="entry name" value="Laccase 2"/>
    <property type="match status" value="1"/>
</dbReference>
<keyword evidence="5" id="KW-0186">Copper</keyword>
<dbReference type="Gene3D" id="2.60.40.420">
    <property type="entry name" value="Cupredoxins - blue copper proteins"/>
    <property type="match status" value="2"/>
</dbReference>
<evidence type="ECO:0000256" key="2">
    <source>
        <dbReference type="ARBA" id="ARBA00022723"/>
    </source>
</evidence>
<dbReference type="GO" id="GO:0046274">
    <property type="term" value="P:lignin catabolic process"/>
    <property type="evidence" value="ECO:0007669"/>
    <property type="project" value="UniProtKB-KW"/>
</dbReference>
<dbReference type="AlphaFoldDB" id="A0AAD6UCC2"/>
<dbReference type="Pfam" id="PF00394">
    <property type="entry name" value="Cu-oxidase"/>
    <property type="match status" value="1"/>
</dbReference>
<sequence>MIFPALVSLCLASAAGAVMIGPNADLHIINANVAPDGFTRSAVLANGLVPGPTIRGNKGDTFNLNVIDSLTDNTMLRSTSIHWHGFFQKNTSWADGPSFVNQCPIAANNSFTYTFSAAQQAGTFWYHSHLSTQYCDGLRGAMVVYDPRDPNRGLYDIDDELGRSSISTLINGLGRYAGGPTSQLAVINVRRGKRYRFRLVSLSCDPNFIFSIDGHSMTIIEVDSVNHLPLTVDSITIFAGQRYSFVLTPQPGGLL</sequence>
<dbReference type="InterPro" id="IPR011707">
    <property type="entry name" value="Cu-oxidase-like_N"/>
</dbReference>
<evidence type="ECO:0000256" key="1">
    <source>
        <dbReference type="ARBA" id="ARBA00010609"/>
    </source>
</evidence>
<name>A0AAD6UCC2_9AGAR</name>
<comment type="caution">
    <text evidence="12">The sequence shown here is derived from an EMBL/GenBank/DDBJ whole genome shotgun (WGS) entry which is preliminary data.</text>
</comment>
<dbReference type="GO" id="GO:0005507">
    <property type="term" value="F:copper ion binding"/>
    <property type="evidence" value="ECO:0007669"/>
    <property type="project" value="InterPro"/>
</dbReference>